<reference evidence="1 2" key="1">
    <citation type="journal article" date="2023" name="Plants (Basel)">
        <title>Bridging the Gap: Combining Genomics and Transcriptomics Approaches to Understand Stylosanthes scabra, an Orphan Legume from the Brazilian Caatinga.</title>
        <authorList>
            <person name="Ferreira-Neto J.R.C."/>
            <person name="da Silva M.D."/>
            <person name="Binneck E."/>
            <person name="de Melo N.F."/>
            <person name="da Silva R.H."/>
            <person name="de Melo A.L.T.M."/>
            <person name="Pandolfi V."/>
            <person name="Bustamante F.O."/>
            <person name="Brasileiro-Vidal A.C."/>
            <person name="Benko-Iseppon A.M."/>
        </authorList>
    </citation>
    <scope>NUCLEOTIDE SEQUENCE [LARGE SCALE GENOMIC DNA]</scope>
    <source>
        <tissue evidence="1">Leaves</tissue>
    </source>
</reference>
<evidence type="ECO:0000313" key="1">
    <source>
        <dbReference type="EMBL" id="MED6114180.1"/>
    </source>
</evidence>
<dbReference type="EMBL" id="JASCZI010001055">
    <property type="protein sequence ID" value="MED6114180.1"/>
    <property type="molecule type" value="Genomic_DNA"/>
</dbReference>
<gene>
    <name evidence="1" type="ORF">PIB30_077757</name>
</gene>
<evidence type="ECO:0000313" key="2">
    <source>
        <dbReference type="Proteomes" id="UP001341840"/>
    </source>
</evidence>
<accession>A0ABU6QRU9</accession>
<proteinExistence type="predicted"/>
<keyword evidence="2" id="KW-1185">Reference proteome</keyword>
<protein>
    <submittedName>
        <fullName evidence="1">Uncharacterized protein</fullName>
    </submittedName>
</protein>
<name>A0ABU6QRU9_9FABA</name>
<feature type="non-terminal residue" evidence="1">
    <location>
        <position position="1"/>
    </location>
</feature>
<organism evidence="1 2">
    <name type="scientific">Stylosanthes scabra</name>
    <dbReference type="NCBI Taxonomy" id="79078"/>
    <lineage>
        <taxon>Eukaryota</taxon>
        <taxon>Viridiplantae</taxon>
        <taxon>Streptophyta</taxon>
        <taxon>Embryophyta</taxon>
        <taxon>Tracheophyta</taxon>
        <taxon>Spermatophyta</taxon>
        <taxon>Magnoliopsida</taxon>
        <taxon>eudicotyledons</taxon>
        <taxon>Gunneridae</taxon>
        <taxon>Pentapetalae</taxon>
        <taxon>rosids</taxon>
        <taxon>fabids</taxon>
        <taxon>Fabales</taxon>
        <taxon>Fabaceae</taxon>
        <taxon>Papilionoideae</taxon>
        <taxon>50 kb inversion clade</taxon>
        <taxon>dalbergioids sensu lato</taxon>
        <taxon>Dalbergieae</taxon>
        <taxon>Pterocarpus clade</taxon>
        <taxon>Stylosanthes</taxon>
    </lineage>
</organism>
<comment type="caution">
    <text evidence="1">The sequence shown here is derived from an EMBL/GenBank/DDBJ whole genome shotgun (WGS) entry which is preliminary data.</text>
</comment>
<dbReference type="Proteomes" id="UP001341840">
    <property type="component" value="Unassembled WGS sequence"/>
</dbReference>
<sequence length="208" mass="23663">GSQRKAIYIKGKRENAHTTNKDFTEACGPKSTSITNVTILRPQTISRLDDQPGESFSQRIAKKKEPSEVAIEEKVTIVLSSDDETEKKLRIPLLNWLQWIKQLKGKKRKRKILKSSPRKRPNKWNFIIFGDSQTPPRTAQKKIMTSKMIHTSGIGMMMIHISRIMMVISPIGRAQNHLTALLGVVLGHLQKMIRSMIAFPIAQRTVQL</sequence>